<keyword evidence="3 5" id="KW-0063">Aspartyl esterase</keyword>
<dbReference type="PROSITE" id="PS00503">
    <property type="entry name" value="PECTINESTERASE_2"/>
    <property type="match status" value="1"/>
</dbReference>
<dbReference type="InterPro" id="IPR012334">
    <property type="entry name" value="Pectin_lyas_fold"/>
</dbReference>
<feature type="domain" description="BD-FAE-like" evidence="7">
    <location>
        <begin position="75"/>
        <end position="256"/>
    </location>
</feature>
<evidence type="ECO:0000313" key="9">
    <source>
        <dbReference type="Proteomes" id="UP000199438"/>
    </source>
</evidence>
<dbReference type="InterPro" id="IPR011050">
    <property type="entry name" value="Pectin_lyase_fold/virulence"/>
</dbReference>
<dbReference type="GO" id="GO:0030599">
    <property type="term" value="F:pectinesterase activity"/>
    <property type="evidence" value="ECO:0007669"/>
    <property type="project" value="UniProtKB-UniRule"/>
</dbReference>
<dbReference type="Pfam" id="PF20434">
    <property type="entry name" value="BD-FAE"/>
    <property type="match status" value="1"/>
</dbReference>
<dbReference type="AlphaFoldDB" id="A0A1I1LI90"/>
<dbReference type="InterPro" id="IPR033131">
    <property type="entry name" value="Pectinesterase_Asp_AS"/>
</dbReference>
<dbReference type="OrthoDB" id="9777975at2"/>
<dbReference type="Proteomes" id="UP000199438">
    <property type="component" value="Unassembled WGS sequence"/>
</dbReference>
<evidence type="ECO:0000256" key="5">
    <source>
        <dbReference type="RuleBase" id="RU000589"/>
    </source>
</evidence>
<dbReference type="Gene3D" id="2.160.20.10">
    <property type="entry name" value="Single-stranded right-handed beta-helix, Pectin lyase-like"/>
    <property type="match status" value="1"/>
</dbReference>
<evidence type="ECO:0000259" key="7">
    <source>
        <dbReference type="Pfam" id="PF20434"/>
    </source>
</evidence>
<evidence type="ECO:0000256" key="4">
    <source>
        <dbReference type="PROSITE-ProRule" id="PRU10040"/>
    </source>
</evidence>
<organism evidence="8 9">
    <name type="scientific">Zunongwangia mangrovi</name>
    <dbReference type="NCBI Taxonomy" id="1334022"/>
    <lineage>
        <taxon>Bacteria</taxon>
        <taxon>Pseudomonadati</taxon>
        <taxon>Bacteroidota</taxon>
        <taxon>Flavobacteriia</taxon>
        <taxon>Flavobacteriales</taxon>
        <taxon>Flavobacteriaceae</taxon>
        <taxon>Zunongwangia</taxon>
    </lineage>
</organism>
<dbReference type="GO" id="GO:0042545">
    <property type="term" value="P:cell wall modification"/>
    <property type="evidence" value="ECO:0007669"/>
    <property type="project" value="UniProtKB-UniRule"/>
</dbReference>
<evidence type="ECO:0000259" key="6">
    <source>
        <dbReference type="Pfam" id="PF01095"/>
    </source>
</evidence>
<dbReference type="PANTHER" id="PTHR31321">
    <property type="entry name" value="ACYL-COA THIOESTER HYDROLASE YBHC-RELATED"/>
    <property type="match status" value="1"/>
</dbReference>
<comment type="similarity">
    <text evidence="1">Belongs to the pectinesterase family.</text>
</comment>
<protein>
    <recommendedName>
        <fullName evidence="5">Pectinesterase</fullName>
        <ecNumber evidence="5">3.1.1.11</ecNumber>
    </recommendedName>
</protein>
<dbReference type="STRING" id="1334022.SAMN04487907_1088"/>
<dbReference type="GO" id="GO:0009279">
    <property type="term" value="C:cell outer membrane"/>
    <property type="evidence" value="ECO:0007669"/>
    <property type="project" value="TreeGrafter"/>
</dbReference>
<dbReference type="Pfam" id="PF01095">
    <property type="entry name" value="Pectinesterase"/>
    <property type="match status" value="1"/>
</dbReference>
<gene>
    <name evidence="8" type="ORF">SAMN04487907_1088</name>
</gene>
<name>A0A1I1LI90_9FLAO</name>
<dbReference type="RefSeq" id="WP_092543974.1">
    <property type="nucleotide sequence ID" value="NZ_FOKV01000008.1"/>
</dbReference>
<dbReference type="InterPro" id="IPR049492">
    <property type="entry name" value="BD-FAE-like_dom"/>
</dbReference>
<comment type="catalytic activity">
    <reaction evidence="5">
        <text>[(1-&gt;4)-alpha-D-galacturonosyl methyl ester](n) + n H2O = [(1-&gt;4)-alpha-D-galacturonosyl](n) + n methanol + n H(+)</text>
        <dbReference type="Rhea" id="RHEA:22380"/>
        <dbReference type="Rhea" id="RHEA-COMP:14570"/>
        <dbReference type="Rhea" id="RHEA-COMP:14573"/>
        <dbReference type="ChEBI" id="CHEBI:15377"/>
        <dbReference type="ChEBI" id="CHEBI:15378"/>
        <dbReference type="ChEBI" id="CHEBI:17790"/>
        <dbReference type="ChEBI" id="CHEBI:140522"/>
        <dbReference type="ChEBI" id="CHEBI:140523"/>
        <dbReference type="EC" id="3.1.1.11"/>
    </reaction>
</comment>
<reference evidence="9" key="1">
    <citation type="submission" date="2016-10" db="EMBL/GenBank/DDBJ databases">
        <authorList>
            <person name="Varghese N."/>
            <person name="Submissions S."/>
        </authorList>
    </citation>
    <scope>NUCLEOTIDE SEQUENCE [LARGE SCALE GENOMIC DNA]</scope>
    <source>
        <strain evidence="9">DSM 24499</strain>
    </source>
</reference>
<dbReference type="GO" id="GO:0045490">
    <property type="term" value="P:pectin catabolic process"/>
    <property type="evidence" value="ECO:0007669"/>
    <property type="project" value="UniProtKB-UniRule"/>
</dbReference>
<feature type="domain" description="Pectinesterase catalytic" evidence="6">
    <location>
        <begin position="324"/>
        <end position="615"/>
    </location>
</feature>
<dbReference type="Gene3D" id="3.40.50.1820">
    <property type="entry name" value="alpha/beta hydrolase"/>
    <property type="match status" value="1"/>
</dbReference>
<proteinExistence type="inferred from homology"/>
<evidence type="ECO:0000256" key="2">
    <source>
        <dbReference type="ARBA" id="ARBA00022801"/>
    </source>
</evidence>
<dbReference type="EC" id="3.1.1.11" evidence="5"/>
<sequence>MKNYVLTFIFFLIGFTSVKAQKEKLNLKPYSIETTYDHLKKYHPFVTPIQELSSEDIESKREVVYKETSTSALKLDVFYPKNSTGEKYPGVLLIHGGGWFSGIKENQAVMAQHLAEAGYVAVAASYRLGEEAKYPAAILDLKDAIRWMREHAAEFNLDTERLATLGASAGAHLAMQLGVTPDSEVYNEENEDFSTKVQAIVNIDGVASLAHPEAEKGALLDAWLGETFKDDPALWREASPLEYVDTTSPPTIFINSAQPRFHAGRDSFVALLDTYGIYNEIHTIPNSPHSFWLLHPWFEETLKYTLDFLDKNLKDKYAEPYRKITVAQDGTGDFKSIQEAVNSVRVFGPGEVLIKISNGVYKEKLVIPAHISKLTFEGESREKTMILNDDYASKMNPKTGEEFGTFSSYTVLVRGADVHFKNLSIKNSSCNQGQAVALHVEGDRFVAQNCNILGCQDTLYTATEGAREYFQDCYIEGTTDFIFGQATVVFNSCEIKSLADSYITAAATPRNQDFGYVFYDCKLTASDDVKKVFLGRPWRSYAKTVFIDTQMQDHITEEGWHAWPGDDMFPHKEKTTFYAEFNSSGPGASKETRVDWSHQLAKRQVEKYTYKNIFRGWIPLMGKQLKKLYKE</sequence>
<evidence type="ECO:0000313" key="8">
    <source>
        <dbReference type="EMBL" id="SFC72759.1"/>
    </source>
</evidence>
<keyword evidence="2 5" id="KW-0378">Hydrolase</keyword>
<keyword evidence="9" id="KW-1185">Reference proteome</keyword>
<dbReference type="SUPFAM" id="SSF51126">
    <property type="entry name" value="Pectin lyase-like"/>
    <property type="match status" value="1"/>
</dbReference>
<evidence type="ECO:0000256" key="3">
    <source>
        <dbReference type="ARBA" id="ARBA00023085"/>
    </source>
</evidence>
<dbReference type="PANTHER" id="PTHR31321:SF57">
    <property type="entry name" value="PECTINESTERASE 53-RELATED"/>
    <property type="match status" value="1"/>
</dbReference>
<dbReference type="UniPathway" id="UPA00545">
    <property type="reaction ID" value="UER00823"/>
</dbReference>
<comment type="pathway">
    <text evidence="5">Glycan metabolism; pectin degradation; 2-dehydro-3-deoxy-D-gluconate from pectin: step 1/5.</text>
</comment>
<accession>A0A1I1LI90</accession>
<dbReference type="InterPro" id="IPR000070">
    <property type="entry name" value="Pectinesterase_cat"/>
</dbReference>
<dbReference type="InterPro" id="IPR029058">
    <property type="entry name" value="AB_hydrolase_fold"/>
</dbReference>
<dbReference type="EMBL" id="FOKV01000008">
    <property type="protein sequence ID" value="SFC72759.1"/>
    <property type="molecule type" value="Genomic_DNA"/>
</dbReference>
<evidence type="ECO:0000256" key="1">
    <source>
        <dbReference type="ARBA" id="ARBA00008891"/>
    </source>
</evidence>
<feature type="active site" evidence="4">
    <location>
        <position position="480"/>
    </location>
</feature>
<dbReference type="SUPFAM" id="SSF53474">
    <property type="entry name" value="alpha/beta-Hydrolases"/>
    <property type="match status" value="1"/>
</dbReference>